<dbReference type="AlphaFoldDB" id="A0A2A6RH73"/>
<protein>
    <recommendedName>
        <fullName evidence="3">Phage portal protein</fullName>
    </recommendedName>
</protein>
<dbReference type="RefSeq" id="WP_097644864.1">
    <property type="nucleotide sequence ID" value="NZ_NQWI01000076.1"/>
</dbReference>
<reference evidence="2" key="1">
    <citation type="submission" date="2017-08" db="EMBL/GenBank/DDBJ databases">
        <authorList>
            <person name="Grouzdev D.S."/>
            <person name="Gaisin V.A."/>
            <person name="Rysina M.S."/>
            <person name="Gorlenko V.M."/>
        </authorList>
    </citation>
    <scope>NUCLEOTIDE SEQUENCE [LARGE SCALE GENOMIC DNA]</scope>
    <source>
        <strain evidence="2">Kir15-3F</strain>
    </source>
</reference>
<evidence type="ECO:0008006" key="3">
    <source>
        <dbReference type="Google" id="ProtNLM"/>
    </source>
</evidence>
<gene>
    <name evidence="1" type="ORF">CJ255_14740</name>
</gene>
<sequence length="499" mass="53750">MFEQLTPREARKLLAPLPAHAATARGYLAGDHWQSSTGWIGPRGQPGSAGDAETLREIERVFISKNVLGEVVERHTAGVVGHPVAWRLTVARALGADEEPSAAEQVLLAEAEAALTAWWDAGEVAYLLQEALGMLLSCGRAPLRLFVPPGLVGEDGRMPAGDVATQLSRIVLAMSDPAHAQVIRDPAIYRRAGVVLYTEDKQERAEISSMDADGLTWLRIVSDAATVSEVRLNLGGRLLLHDMRRTVFISPQAIALQRMVNLALTVMGRNVVMGGFLERTLLNAQLPGRFVDDPATGKRFVPEPMTFGAGIVNVIQGAELRDERNDEVKGYASPNIIYRDPVSVTTFAETLELSYRAILEECRQAHAILSGEGAPSGESRKQALSDFLSSLRLTAPIVEDAVRWLLETALHLAAQLAGQPGRYLGLRAVATCHLDSGPLGSDESRQVVELVEARLLSRETAMGRIGVDDTDAEARRVAAEREADATVGQVALAAFNSGA</sequence>
<dbReference type="OrthoDB" id="58921at2"/>
<comment type="caution">
    <text evidence="1">The sequence shown here is derived from an EMBL/GenBank/DDBJ whole genome shotgun (WGS) entry which is preliminary data.</text>
</comment>
<accession>A0A2A6RH73</accession>
<dbReference type="Proteomes" id="UP000220527">
    <property type="component" value="Unassembled WGS sequence"/>
</dbReference>
<keyword evidence="2" id="KW-1185">Reference proteome</keyword>
<evidence type="ECO:0000313" key="1">
    <source>
        <dbReference type="EMBL" id="PDW02283.1"/>
    </source>
</evidence>
<proteinExistence type="predicted"/>
<organism evidence="1 2">
    <name type="scientific">Candidatus Viridilinea mediisalina</name>
    <dbReference type="NCBI Taxonomy" id="2024553"/>
    <lineage>
        <taxon>Bacteria</taxon>
        <taxon>Bacillati</taxon>
        <taxon>Chloroflexota</taxon>
        <taxon>Chloroflexia</taxon>
        <taxon>Chloroflexales</taxon>
        <taxon>Chloroflexineae</taxon>
        <taxon>Oscillochloridaceae</taxon>
        <taxon>Candidatus Viridilinea</taxon>
    </lineage>
</organism>
<dbReference type="EMBL" id="NQWI01000076">
    <property type="protein sequence ID" value="PDW02283.1"/>
    <property type="molecule type" value="Genomic_DNA"/>
</dbReference>
<evidence type="ECO:0000313" key="2">
    <source>
        <dbReference type="Proteomes" id="UP000220527"/>
    </source>
</evidence>
<name>A0A2A6RH73_9CHLR</name>